<dbReference type="EMBL" id="BAABUJ010000031">
    <property type="protein sequence ID" value="GAA5803887.1"/>
    <property type="molecule type" value="Genomic_DNA"/>
</dbReference>
<protein>
    <recommendedName>
        <fullName evidence="4">Periplasmic binding protein</fullName>
    </recommendedName>
</protein>
<keyword evidence="3" id="KW-1185">Reference proteome</keyword>
<sequence length="450" mass="48839">MSKFFSLLTIASIAIASVSAQAPTSNLVDGACVTNYDASIDYFPQKLNTADDKGTFFSVSYHNNYKIVENHKSGRNYVLVQCGTPAPTGLTNVTEIYNIPVTKVAAMETTAVPYLELLGVAESIKVIADGSLISSPCFQTYLSSGEVTNLSANNKTLQAEQLASVQAQFGINPYEPISNTTVSTGQTYEPDVLGRASWISYYAAFYNYENMANEISKKMIDNYQKLTAAAAGYDNPKPIVAWTTFDAPSQYNNNTASYILSNASYKVGLTKDAYGEMLNSTKSVYNSAAELLEAISSVDVLIDETFIGSDLTDFLKNYEIASGEESKYKFLEKKKVFREDGILTASGGYDWFEAPVAMADALLEDMLNALNPAAPSFTYKRNWLRNIALDEPIKYITADDCTWDESAPRPNLATTYVGGPFPIETSGASALSGSLIGAFVVSLASLTYLA</sequence>
<organism evidence="2 3">
    <name type="scientific">Helicostylum pulchrum</name>
    <dbReference type="NCBI Taxonomy" id="562976"/>
    <lineage>
        <taxon>Eukaryota</taxon>
        <taxon>Fungi</taxon>
        <taxon>Fungi incertae sedis</taxon>
        <taxon>Mucoromycota</taxon>
        <taxon>Mucoromycotina</taxon>
        <taxon>Mucoromycetes</taxon>
        <taxon>Mucorales</taxon>
        <taxon>Mucorineae</taxon>
        <taxon>Mucoraceae</taxon>
        <taxon>Helicostylum</taxon>
    </lineage>
</organism>
<accession>A0ABP9YC60</accession>
<reference evidence="2 3" key="1">
    <citation type="submission" date="2024-04" db="EMBL/GenBank/DDBJ databases">
        <title>genome sequences of Mucor flavus KT1a and Helicostylum pulchrum KT1b strains isolation_sourced from the surface of a dry-aged beef.</title>
        <authorList>
            <person name="Toyotome T."/>
            <person name="Hosono M."/>
            <person name="Torimaru M."/>
            <person name="Fukuda K."/>
            <person name="Mikami N."/>
        </authorList>
    </citation>
    <scope>NUCLEOTIDE SEQUENCE [LARGE SCALE GENOMIC DNA]</scope>
    <source>
        <strain evidence="2 3">KT1b</strain>
    </source>
</reference>
<comment type="caution">
    <text evidence="2">The sequence shown here is derived from an EMBL/GenBank/DDBJ whole genome shotgun (WGS) entry which is preliminary data.</text>
</comment>
<evidence type="ECO:0000313" key="3">
    <source>
        <dbReference type="Proteomes" id="UP001476247"/>
    </source>
</evidence>
<feature type="chain" id="PRO_5046887523" description="Periplasmic binding protein" evidence="1">
    <location>
        <begin position="21"/>
        <end position="450"/>
    </location>
</feature>
<evidence type="ECO:0000313" key="2">
    <source>
        <dbReference type="EMBL" id="GAA5803887.1"/>
    </source>
</evidence>
<dbReference type="PANTHER" id="PTHR38360:SF1">
    <property type="entry name" value="F12P19.7"/>
    <property type="match status" value="1"/>
</dbReference>
<keyword evidence="1" id="KW-0732">Signal</keyword>
<evidence type="ECO:0008006" key="4">
    <source>
        <dbReference type="Google" id="ProtNLM"/>
    </source>
</evidence>
<dbReference type="PANTHER" id="PTHR38360">
    <property type="entry name" value="OS03G0120000 PROTEIN"/>
    <property type="match status" value="1"/>
</dbReference>
<feature type="signal peptide" evidence="1">
    <location>
        <begin position="1"/>
        <end position="20"/>
    </location>
</feature>
<proteinExistence type="predicted"/>
<dbReference type="SUPFAM" id="SSF53807">
    <property type="entry name" value="Helical backbone' metal receptor"/>
    <property type="match status" value="1"/>
</dbReference>
<name>A0ABP9YC60_9FUNG</name>
<gene>
    <name evidence="2" type="ORF">HPULCUR_009372</name>
</gene>
<evidence type="ECO:0000256" key="1">
    <source>
        <dbReference type="SAM" id="SignalP"/>
    </source>
</evidence>
<dbReference type="Proteomes" id="UP001476247">
    <property type="component" value="Unassembled WGS sequence"/>
</dbReference>